<keyword evidence="2" id="KW-0547">Nucleotide-binding</keyword>
<dbReference type="Proteomes" id="UP000250235">
    <property type="component" value="Unassembled WGS sequence"/>
</dbReference>
<dbReference type="EMBL" id="KV011794">
    <property type="protein sequence ID" value="KZV25998.1"/>
    <property type="molecule type" value="Genomic_DNA"/>
</dbReference>
<keyword evidence="2" id="KW-0067">ATP-binding</keyword>
<dbReference type="AlphaFoldDB" id="A0A2Z7AXC8"/>
<keyword evidence="2" id="KW-0347">Helicase</keyword>
<evidence type="ECO:0000313" key="2">
    <source>
        <dbReference type="EMBL" id="KZV25998.1"/>
    </source>
</evidence>
<feature type="region of interest" description="Disordered" evidence="1">
    <location>
        <begin position="196"/>
        <end position="221"/>
    </location>
</feature>
<name>A0A2Z7AXC8_9LAMI</name>
<feature type="compositionally biased region" description="Acidic residues" evidence="1">
    <location>
        <begin position="196"/>
        <end position="210"/>
    </location>
</feature>
<dbReference type="GO" id="GO:0004386">
    <property type="term" value="F:helicase activity"/>
    <property type="evidence" value="ECO:0007669"/>
    <property type="project" value="UniProtKB-KW"/>
</dbReference>
<reference evidence="2 3" key="1">
    <citation type="journal article" date="2015" name="Proc. Natl. Acad. Sci. U.S.A.">
        <title>The resurrection genome of Boea hygrometrica: A blueprint for survival of dehydration.</title>
        <authorList>
            <person name="Xiao L."/>
            <person name="Yang G."/>
            <person name="Zhang L."/>
            <person name="Yang X."/>
            <person name="Zhao S."/>
            <person name="Ji Z."/>
            <person name="Zhou Q."/>
            <person name="Hu M."/>
            <person name="Wang Y."/>
            <person name="Chen M."/>
            <person name="Xu Y."/>
            <person name="Jin H."/>
            <person name="Xiao X."/>
            <person name="Hu G."/>
            <person name="Bao F."/>
            <person name="Hu Y."/>
            <person name="Wan P."/>
            <person name="Li L."/>
            <person name="Deng X."/>
            <person name="Kuang T."/>
            <person name="Xiang C."/>
            <person name="Zhu J.K."/>
            <person name="Oliver M.J."/>
            <person name="He Y."/>
        </authorList>
    </citation>
    <scope>NUCLEOTIDE SEQUENCE [LARGE SCALE GENOMIC DNA]</scope>
    <source>
        <strain evidence="3">cv. XS01</strain>
    </source>
</reference>
<gene>
    <name evidence="2" type="ORF">F511_28676</name>
</gene>
<keyword evidence="2" id="KW-0378">Hydrolase</keyword>
<evidence type="ECO:0000256" key="1">
    <source>
        <dbReference type="SAM" id="MobiDB-lite"/>
    </source>
</evidence>
<proteinExistence type="predicted"/>
<sequence>MFKRITLLALVPGSNRYYKNPALLGRLRIRAIALISMLGNRGGSGSCLSARQRKNKIRPENVQYNSFLGPTLEGLTRSARTDSPRKTDRSKSNQFAAAAAAVEAGGDGGFWERREACGSSRVLGSRTPQNPPQVLNALSLVSVQEYRIQYLCDPQWFRDTASRGPTTIVSPESQFRTCPPDHVGWLGIYSNMDDEWEEEPEEDLEEEGLEDIPIGKGETEEATVTMEVKDPQTQEVVLAEKT</sequence>
<keyword evidence="3" id="KW-1185">Reference proteome</keyword>
<accession>A0A2Z7AXC8</accession>
<organism evidence="2 3">
    <name type="scientific">Dorcoceras hygrometricum</name>
    <dbReference type="NCBI Taxonomy" id="472368"/>
    <lineage>
        <taxon>Eukaryota</taxon>
        <taxon>Viridiplantae</taxon>
        <taxon>Streptophyta</taxon>
        <taxon>Embryophyta</taxon>
        <taxon>Tracheophyta</taxon>
        <taxon>Spermatophyta</taxon>
        <taxon>Magnoliopsida</taxon>
        <taxon>eudicotyledons</taxon>
        <taxon>Gunneridae</taxon>
        <taxon>Pentapetalae</taxon>
        <taxon>asterids</taxon>
        <taxon>lamiids</taxon>
        <taxon>Lamiales</taxon>
        <taxon>Gesneriaceae</taxon>
        <taxon>Didymocarpoideae</taxon>
        <taxon>Trichosporeae</taxon>
        <taxon>Loxocarpinae</taxon>
        <taxon>Dorcoceras</taxon>
    </lineage>
</organism>
<protein>
    <submittedName>
        <fullName evidence="2">Regulator of telomere elongation helicase 1</fullName>
    </submittedName>
</protein>
<evidence type="ECO:0000313" key="3">
    <source>
        <dbReference type="Proteomes" id="UP000250235"/>
    </source>
</evidence>